<dbReference type="RefSeq" id="WP_269041821.1">
    <property type="nucleotide sequence ID" value="NZ_CP114040.1"/>
</dbReference>
<accession>A0ABY7HJF0</accession>
<sequence>MIRPEPVLSGYPMIRPEPIPVLSGSPDRRGQFADLVLTSDR</sequence>
<proteinExistence type="predicted"/>
<dbReference type="Proteomes" id="UP001164459">
    <property type="component" value="Chromosome"/>
</dbReference>
<gene>
    <name evidence="1" type="ORF">O0S08_25325</name>
</gene>
<organism evidence="1 2">
    <name type="scientific">Nannocystis punicea</name>
    <dbReference type="NCBI Taxonomy" id="2995304"/>
    <lineage>
        <taxon>Bacteria</taxon>
        <taxon>Pseudomonadati</taxon>
        <taxon>Myxococcota</taxon>
        <taxon>Polyangia</taxon>
        <taxon>Nannocystales</taxon>
        <taxon>Nannocystaceae</taxon>
        <taxon>Nannocystis</taxon>
    </lineage>
</organism>
<reference evidence="1" key="1">
    <citation type="submission" date="2022-11" db="EMBL/GenBank/DDBJ databases">
        <title>Minimal conservation of predation-associated metabolite biosynthetic gene clusters underscores biosynthetic potential of Myxococcota including descriptions for ten novel species: Archangium lansinium sp. nov., Myxococcus landrumus sp. nov., Nannocystis bai.</title>
        <authorList>
            <person name="Ahearne A."/>
            <person name="Stevens C."/>
            <person name="Dowd S."/>
        </authorList>
    </citation>
    <scope>NUCLEOTIDE SEQUENCE</scope>
    <source>
        <strain evidence="1">Fl3</strain>
    </source>
</reference>
<name>A0ABY7HJF0_9BACT</name>
<evidence type="ECO:0000313" key="1">
    <source>
        <dbReference type="EMBL" id="WAS99461.1"/>
    </source>
</evidence>
<protein>
    <submittedName>
        <fullName evidence="1">Uncharacterized protein</fullName>
    </submittedName>
</protein>
<evidence type="ECO:0000313" key="2">
    <source>
        <dbReference type="Proteomes" id="UP001164459"/>
    </source>
</evidence>
<dbReference type="EMBL" id="CP114040">
    <property type="protein sequence ID" value="WAS99461.1"/>
    <property type="molecule type" value="Genomic_DNA"/>
</dbReference>
<keyword evidence="2" id="KW-1185">Reference proteome</keyword>